<name>A0ABD3H270_9MARC</name>
<dbReference type="InterPro" id="IPR000477">
    <property type="entry name" value="RT_dom"/>
</dbReference>
<evidence type="ECO:0000313" key="3">
    <source>
        <dbReference type="Proteomes" id="UP001633002"/>
    </source>
</evidence>
<evidence type="ECO:0000259" key="1">
    <source>
        <dbReference type="Pfam" id="PF00078"/>
    </source>
</evidence>
<dbReference type="PANTHER" id="PTHR31635:SF196">
    <property type="entry name" value="REVERSE TRANSCRIPTASE DOMAIN-CONTAINING PROTEIN-RELATED"/>
    <property type="match status" value="1"/>
</dbReference>
<comment type="caution">
    <text evidence="2">The sequence shown here is derived from an EMBL/GenBank/DDBJ whole genome shotgun (WGS) entry which is preliminary data.</text>
</comment>
<dbReference type="EMBL" id="JBJQOH010000006">
    <property type="protein sequence ID" value="KAL3685623.1"/>
    <property type="molecule type" value="Genomic_DNA"/>
</dbReference>
<accession>A0ABD3H270</accession>
<dbReference type="PANTHER" id="PTHR31635">
    <property type="entry name" value="REVERSE TRANSCRIPTASE DOMAIN-CONTAINING PROTEIN-RELATED"/>
    <property type="match status" value="1"/>
</dbReference>
<feature type="domain" description="Reverse transcriptase" evidence="1">
    <location>
        <begin position="163"/>
        <end position="295"/>
    </location>
</feature>
<organism evidence="2 3">
    <name type="scientific">Riccia sorocarpa</name>
    <dbReference type="NCBI Taxonomy" id="122646"/>
    <lineage>
        <taxon>Eukaryota</taxon>
        <taxon>Viridiplantae</taxon>
        <taxon>Streptophyta</taxon>
        <taxon>Embryophyta</taxon>
        <taxon>Marchantiophyta</taxon>
        <taxon>Marchantiopsida</taxon>
        <taxon>Marchantiidae</taxon>
        <taxon>Marchantiales</taxon>
        <taxon>Ricciaceae</taxon>
        <taxon>Riccia</taxon>
    </lineage>
</organism>
<sequence>METFLQVYGRRLRLLSTTKNNSFFDYQISRRGYRNFSTQTRFKTRKARTNMAKLRAEDGRWIQDSDELRGEVYRHYSQIYSEHQQKGEEEVCTRVLLQNVKNKLTQEQNSLLEEVPSDREIFESLSLLSTGKSPGPDGMRVERTSSGWCKPLQEEAESRVLLNGHMLPVFPVRRGVRQGCPLSPLLYILATIPIIDTIKRENDLGAIKPVRLQGGHVASCICFADDFAVFSEIDVGSVRRLFEVFKLVEVASGGKIKRQKSKLLLIENRKFPSWAEDVGVQLVKPNETTRYLGAQLTTVWRGTRNGDAILSKLQDKVKLYSSPMLSFETRVLILKHRIFLVVIHQLMTSCFKKSTIRGIENLCEFQKALLCRMVLKTLVDPYNSLWAPILASTFLGVKTEDLGTALCMRDLPVVGSSCPVTSLVLKSWVEFFSTFYWRAQVTDDGPFGDFEHRLFLLARRYSPITEAADLMETDLGTVQQSCLGGGDEILHLRGPAGDTSRGFDLGNDGGWLPPLIQGLAAGTYVETSLGRALCAEIPREENNGDDRESVVIVTR</sequence>
<dbReference type="Proteomes" id="UP001633002">
    <property type="component" value="Unassembled WGS sequence"/>
</dbReference>
<protein>
    <recommendedName>
        <fullName evidence="1">Reverse transcriptase domain-containing protein</fullName>
    </recommendedName>
</protein>
<dbReference type="AlphaFoldDB" id="A0ABD3H270"/>
<proteinExistence type="predicted"/>
<dbReference type="Pfam" id="PF00078">
    <property type="entry name" value="RVT_1"/>
    <property type="match status" value="1"/>
</dbReference>
<reference evidence="2 3" key="1">
    <citation type="submission" date="2024-09" db="EMBL/GenBank/DDBJ databases">
        <title>Chromosome-scale assembly of Riccia sorocarpa.</title>
        <authorList>
            <person name="Paukszto L."/>
        </authorList>
    </citation>
    <scope>NUCLEOTIDE SEQUENCE [LARGE SCALE GENOMIC DNA]</scope>
    <source>
        <strain evidence="2">LP-2024</strain>
        <tissue evidence="2">Aerial parts of the thallus</tissue>
    </source>
</reference>
<evidence type="ECO:0000313" key="2">
    <source>
        <dbReference type="EMBL" id="KAL3685623.1"/>
    </source>
</evidence>
<keyword evidence="3" id="KW-1185">Reference proteome</keyword>
<gene>
    <name evidence="2" type="ORF">R1sor_003645</name>
</gene>